<evidence type="ECO:0000256" key="1">
    <source>
        <dbReference type="SAM" id="Phobius"/>
    </source>
</evidence>
<gene>
    <name evidence="2" type="ORF">PYTT13_10410</name>
</gene>
<reference evidence="2 3" key="1">
    <citation type="submission" date="2017-10" db="EMBL/GenBank/DDBJ databases">
        <title>Complete genome sequence of Paracoccus yeei TT13 isolated from human skin.</title>
        <authorList>
            <person name="Lee K."/>
            <person name="Lim J.Y."/>
            <person name="Hwang I."/>
        </authorList>
    </citation>
    <scope>NUCLEOTIDE SEQUENCE [LARGE SCALE GENOMIC DNA]</scope>
    <source>
        <strain evidence="2 3">TT13</strain>
    </source>
</reference>
<dbReference type="GeneID" id="78898080"/>
<feature type="transmembrane region" description="Helical" evidence="1">
    <location>
        <begin position="45"/>
        <end position="65"/>
    </location>
</feature>
<keyword evidence="1" id="KW-1133">Transmembrane helix</keyword>
<name>A0A2D2C116_9RHOB</name>
<keyword evidence="1" id="KW-0472">Membrane</keyword>
<evidence type="ECO:0000313" key="3">
    <source>
        <dbReference type="Proteomes" id="UP000229314"/>
    </source>
</evidence>
<accession>A0A2D2C116</accession>
<evidence type="ECO:0000313" key="2">
    <source>
        <dbReference type="EMBL" id="ATQ56177.1"/>
    </source>
</evidence>
<organism evidence="2 3">
    <name type="scientific">Paracoccus yeei</name>
    <dbReference type="NCBI Taxonomy" id="147645"/>
    <lineage>
        <taxon>Bacteria</taxon>
        <taxon>Pseudomonadati</taxon>
        <taxon>Pseudomonadota</taxon>
        <taxon>Alphaproteobacteria</taxon>
        <taxon>Rhodobacterales</taxon>
        <taxon>Paracoccaceae</taxon>
        <taxon>Paracoccus</taxon>
    </lineage>
</organism>
<keyword evidence="1" id="KW-0812">Transmembrane</keyword>
<dbReference type="EMBL" id="CP024422">
    <property type="protein sequence ID" value="ATQ56177.1"/>
    <property type="molecule type" value="Genomic_DNA"/>
</dbReference>
<proteinExistence type="predicted"/>
<dbReference type="Proteomes" id="UP000229314">
    <property type="component" value="Chromosome"/>
</dbReference>
<sequence>MNHPIRSPWYADHPRHEEIADDHMLGPLPVRDACRNDGRDGTRMLGVVLLAILFVAAGLGLWLVVRSVDQSALLDFMAPTAAQARDLGWLALTEGS</sequence>
<protein>
    <submittedName>
        <fullName evidence="2">Uncharacterized protein</fullName>
    </submittedName>
</protein>
<dbReference type="RefSeq" id="WP_099649041.1">
    <property type="nucleotide sequence ID" value="NZ_CP024422.1"/>
</dbReference>
<dbReference type="AlphaFoldDB" id="A0A2D2C116"/>